<evidence type="ECO:0000256" key="5">
    <source>
        <dbReference type="SAM" id="SignalP"/>
    </source>
</evidence>
<dbReference type="InterPro" id="IPR029058">
    <property type="entry name" value="AB_hydrolase_fold"/>
</dbReference>
<evidence type="ECO:0000256" key="4">
    <source>
        <dbReference type="SAM" id="MobiDB-lite"/>
    </source>
</evidence>
<feature type="domain" description="Peptidase S33 tripeptidyl aminopeptidase-like C-terminal" evidence="6">
    <location>
        <begin position="422"/>
        <end position="519"/>
    </location>
</feature>
<name>A0ABX9YBU8_MICCH</name>
<dbReference type="InterPro" id="IPR013595">
    <property type="entry name" value="Pept_S33_TAP-like_C"/>
</dbReference>
<dbReference type="SUPFAM" id="SSF53474">
    <property type="entry name" value="alpha/beta-Hydrolases"/>
    <property type="match status" value="1"/>
</dbReference>
<dbReference type="GO" id="GO:0016787">
    <property type="term" value="F:hydrolase activity"/>
    <property type="evidence" value="ECO:0007669"/>
    <property type="project" value="UniProtKB-KW"/>
</dbReference>
<feature type="region of interest" description="Disordered" evidence="4">
    <location>
        <begin position="519"/>
        <end position="566"/>
    </location>
</feature>
<dbReference type="Proteomes" id="UP000274694">
    <property type="component" value="Unassembled WGS sequence"/>
</dbReference>
<evidence type="ECO:0000256" key="1">
    <source>
        <dbReference type="ARBA" id="ARBA00010088"/>
    </source>
</evidence>
<proteinExistence type="inferred from homology"/>
<keyword evidence="8" id="KW-1185">Reference proteome</keyword>
<dbReference type="PANTHER" id="PTHR43248">
    <property type="entry name" value="2-SUCCINYL-6-HYDROXY-2,4-CYCLOHEXADIENE-1-CARBOXYLATE SYNTHASE"/>
    <property type="match status" value="1"/>
</dbReference>
<protein>
    <submittedName>
        <fullName evidence="7">Alpha/beta hydrolase</fullName>
    </submittedName>
</protein>
<keyword evidence="3 7" id="KW-0378">Hydrolase</keyword>
<dbReference type="Pfam" id="PF08386">
    <property type="entry name" value="Abhydrolase_4"/>
    <property type="match status" value="1"/>
</dbReference>
<feature type="chain" id="PRO_5047271264" evidence="5">
    <location>
        <begin position="28"/>
        <end position="566"/>
    </location>
</feature>
<evidence type="ECO:0000256" key="2">
    <source>
        <dbReference type="ARBA" id="ARBA00022729"/>
    </source>
</evidence>
<dbReference type="EMBL" id="QGTA01000113">
    <property type="protein sequence ID" value="RQW96455.1"/>
    <property type="molecule type" value="Genomic_DNA"/>
</dbReference>
<feature type="region of interest" description="Disordered" evidence="4">
    <location>
        <begin position="49"/>
        <end position="80"/>
    </location>
</feature>
<evidence type="ECO:0000313" key="8">
    <source>
        <dbReference type="Proteomes" id="UP000274694"/>
    </source>
</evidence>
<feature type="signal peptide" evidence="5">
    <location>
        <begin position="1"/>
        <end position="27"/>
    </location>
</feature>
<dbReference type="Gene3D" id="3.40.50.1820">
    <property type="entry name" value="alpha/beta hydrolase"/>
    <property type="match status" value="1"/>
</dbReference>
<comment type="similarity">
    <text evidence="1">Belongs to the peptidase S33 family.</text>
</comment>
<feature type="compositionally biased region" description="Pro residues" evidence="4">
    <location>
        <begin position="51"/>
        <end position="61"/>
    </location>
</feature>
<feature type="compositionally biased region" description="Low complexity" evidence="4">
    <location>
        <begin position="65"/>
        <end position="74"/>
    </location>
</feature>
<gene>
    <name evidence="7" type="ORF">DLJ60_04515</name>
</gene>
<comment type="caution">
    <text evidence="7">The sequence shown here is derived from an EMBL/GenBank/DDBJ whole genome shotgun (WGS) entry which is preliminary data.</text>
</comment>
<dbReference type="InterPro" id="IPR051601">
    <property type="entry name" value="Serine_prot/Carboxylest_S33"/>
</dbReference>
<organism evidence="7 8">
    <name type="scientific">Micromonospora chalcea</name>
    <dbReference type="NCBI Taxonomy" id="1874"/>
    <lineage>
        <taxon>Bacteria</taxon>
        <taxon>Bacillati</taxon>
        <taxon>Actinomycetota</taxon>
        <taxon>Actinomycetes</taxon>
        <taxon>Micromonosporales</taxon>
        <taxon>Micromonosporaceae</taxon>
        <taxon>Micromonospora</taxon>
    </lineage>
</organism>
<sequence>MRRRAKAGLIATATAALCVQVVPLAEANTAPKSDAVPVGLAEFYAQRPAWGPCPRPPVPPRRSPDASASALPRAGSASPAVECTTVRVPLDYRRPDGPRETVELSRRLASDQPNRLGVLVEVPGGPGGQGIYAPEDPAYEALSTRYDIIGYNPRGVGQSQPLLCEGTSVQVSGRTRFTDAQMRAYTEEFRRRDQQCERADGARRPYFTTANNARDLDIVRAVLGERQLNLMGKSYGTYVTAVYGTLFPKRLNRNVLDSAIHPQWIWREAWKQQAIAQRRTADAWMTWVAERNGIYGLGTTRSQVRTTIERTRAKLEQRPIDQGDFVYDGTEFDGLVGATNEVAYWDFFAATASRLRQQVETPSDVPGDLGRALALQQEIQADPPPTSNGVWEAVNCEAEWPADLKVYYADMRYFSEHFPYGWGASAVSPRECTFGSVERVEPLVKLRRSGYPTGLVVQEEFDPQTPYEGGRAMADLLGHRLLSVPRDGYHVVHGTNACVDAAIDDYLLNGKLPKRGAECEGTPVPEVPTDGSARVGEGDRPSLDEQTTLLSGRIPRPLQAGGRAPS</sequence>
<reference evidence="7 8" key="1">
    <citation type="submission" date="2018-05" db="EMBL/GenBank/DDBJ databases">
        <title>Micromonospora from Atacama Desert.</title>
        <authorList>
            <person name="Carro L."/>
            <person name="Goodfellow M."/>
            <person name="Klenk H.-P."/>
        </authorList>
    </citation>
    <scope>NUCLEOTIDE SEQUENCE [LARGE SCALE GENOMIC DNA]</scope>
    <source>
        <strain evidence="7 8">LB41</strain>
    </source>
</reference>
<dbReference type="PANTHER" id="PTHR43248:SF29">
    <property type="entry name" value="TRIPEPTIDYL AMINOPEPTIDASE"/>
    <property type="match status" value="1"/>
</dbReference>
<keyword evidence="2 5" id="KW-0732">Signal</keyword>
<accession>A0ABX9YBU8</accession>
<evidence type="ECO:0000256" key="3">
    <source>
        <dbReference type="ARBA" id="ARBA00022801"/>
    </source>
</evidence>
<evidence type="ECO:0000313" key="7">
    <source>
        <dbReference type="EMBL" id="RQW96455.1"/>
    </source>
</evidence>
<evidence type="ECO:0000259" key="6">
    <source>
        <dbReference type="Pfam" id="PF08386"/>
    </source>
</evidence>